<name>A0A1I1H0X1_9FLAO</name>
<sequence length="215" mass="24748">MNRTITRQLPYLINKNVYESKVVEGTIIMPDISGFSRFVETTDVETGKLITSKLLNAIIKSNVLDLQISEIEGDAVLFFKYGKRISANDILHQFCLMKEVFNQEVKFLEEEFQLNIDLSLKLIAHYGPLAQYNIGKFEKLYGQTVIEAHQLLKNSVNSNTYVLLSDALLDSEENSELKKLNKFVENTICEVYDDIKKICYTFFDFENDLCKKCIA</sequence>
<dbReference type="InterPro" id="IPR020503">
    <property type="entry name" value="Uncharacterised_Rv2561"/>
</dbReference>
<dbReference type="EMBL" id="FOKV01000002">
    <property type="protein sequence ID" value="SFC14830.1"/>
    <property type="molecule type" value="Genomic_DNA"/>
</dbReference>
<keyword evidence="2" id="KW-1185">Reference proteome</keyword>
<dbReference type="AlphaFoldDB" id="A0A1I1H0X1"/>
<evidence type="ECO:0000313" key="1">
    <source>
        <dbReference type="EMBL" id="SFC14830.1"/>
    </source>
</evidence>
<accession>A0A1I1H0X1</accession>
<dbReference type="STRING" id="1334022.SAMN04487907_102401"/>
<dbReference type="Proteomes" id="UP000199438">
    <property type="component" value="Unassembled WGS sequence"/>
</dbReference>
<dbReference type="OrthoDB" id="625021at2"/>
<protein>
    <recommendedName>
        <fullName evidence="3">DUF2652 domain-containing protein</fullName>
    </recommendedName>
</protein>
<dbReference type="Pfam" id="PF10851">
    <property type="entry name" value="DUF2652"/>
    <property type="match status" value="1"/>
</dbReference>
<dbReference type="SUPFAM" id="SSF55073">
    <property type="entry name" value="Nucleotide cyclase"/>
    <property type="match status" value="1"/>
</dbReference>
<gene>
    <name evidence="1" type="ORF">SAMN04487907_102401</name>
</gene>
<dbReference type="Gene3D" id="3.30.70.1230">
    <property type="entry name" value="Nucleotide cyclase"/>
    <property type="match status" value="1"/>
</dbReference>
<dbReference type="RefSeq" id="WP_092541456.1">
    <property type="nucleotide sequence ID" value="NZ_FOKV01000002.1"/>
</dbReference>
<proteinExistence type="predicted"/>
<organism evidence="1 2">
    <name type="scientific">Zunongwangia mangrovi</name>
    <dbReference type="NCBI Taxonomy" id="1334022"/>
    <lineage>
        <taxon>Bacteria</taxon>
        <taxon>Pseudomonadati</taxon>
        <taxon>Bacteroidota</taxon>
        <taxon>Flavobacteriia</taxon>
        <taxon>Flavobacteriales</taxon>
        <taxon>Flavobacteriaceae</taxon>
        <taxon>Zunongwangia</taxon>
    </lineage>
</organism>
<evidence type="ECO:0008006" key="3">
    <source>
        <dbReference type="Google" id="ProtNLM"/>
    </source>
</evidence>
<reference evidence="2" key="1">
    <citation type="submission" date="2016-10" db="EMBL/GenBank/DDBJ databases">
        <authorList>
            <person name="Varghese N."/>
            <person name="Submissions S."/>
        </authorList>
    </citation>
    <scope>NUCLEOTIDE SEQUENCE [LARGE SCALE GENOMIC DNA]</scope>
    <source>
        <strain evidence="2">DSM 24499</strain>
    </source>
</reference>
<evidence type="ECO:0000313" key="2">
    <source>
        <dbReference type="Proteomes" id="UP000199438"/>
    </source>
</evidence>
<dbReference type="InterPro" id="IPR029787">
    <property type="entry name" value="Nucleotide_cyclase"/>
</dbReference>